<evidence type="ECO:0000256" key="1">
    <source>
        <dbReference type="ARBA" id="ARBA00002388"/>
    </source>
</evidence>
<dbReference type="PRINTS" id="PR00153">
    <property type="entry name" value="CSAPPISMRASE"/>
</dbReference>
<evidence type="ECO:0000256" key="3">
    <source>
        <dbReference type="ARBA" id="ARBA00023110"/>
    </source>
</evidence>
<evidence type="ECO:0000256" key="4">
    <source>
        <dbReference type="ARBA" id="ARBA00023235"/>
    </source>
</evidence>
<evidence type="ECO:0000313" key="8">
    <source>
        <dbReference type="Proteomes" id="UP000474024"/>
    </source>
</evidence>
<dbReference type="GO" id="GO:0003755">
    <property type="term" value="F:peptidyl-prolyl cis-trans isomerase activity"/>
    <property type="evidence" value="ECO:0007669"/>
    <property type="project" value="UniProtKB-UniRule"/>
</dbReference>
<dbReference type="InterPro" id="IPR024936">
    <property type="entry name" value="Cyclophilin-type_PPIase"/>
</dbReference>
<dbReference type="AlphaFoldDB" id="A0A6L5YPP1"/>
<dbReference type="CDD" id="cd00317">
    <property type="entry name" value="cyclophilin"/>
    <property type="match status" value="1"/>
</dbReference>
<dbReference type="RefSeq" id="WP_154428909.1">
    <property type="nucleotide sequence ID" value="NZ_VUNI01000004.1"/>
</dbReference>
<keyword evidence="4 5" id="KW-0413">Isomerase</keyword>
<feature type="domain" description="PPIase cyclophilin-type" evidence="6">
    <location>
        <begin position="17"/>
        <end position="160"/>
    </location>
</feature>
<dbReference type="Gene3D" id="2.40.100.10">
    <property type="entry name" value="Cyclophilin-like"/>
    <property type="match status" value="1"/>
</dbReference>
<gene>
    <name evidence="7" type="ORF">FYJ75_03495</name>
</gene>
<dbReference type="EMBL" id="VUNI01000004">
    <property type="protein sequence ID" value="MST74102.1"/>
    <property type="molecule type" value="Genomic_DNA"/>
</dbReference>
<organism evidence="7 8">
    <name type="scientific">Roseburia porci</name>
    <dbReference type="NCBI Taxonomy" id="2605790"/>
    <lineage>
        <taxon>Bacteria</taxon>
        <taxon>Bacillati</taxon>
        <taxon>Bacillota</taxon>
        <taxon>Clostridia</taxon>
        <taxon>Lachnospirales</taxon>
        <taxon>Lachnospiraceae</taxon>
        <taxon>Roseburia</taxon>
    </lineage>
</organism>
<evidence type="ECO:0000256" key="5">
    <source>
        <dbReference type="RuleBase" id="RU363019"/>
    </source>
</evidence>
<dbReference type="Pfam" id="PF00160">
    <property type="entry name" value="Pro_isomerase"/>
    <property type="match status" value="1"/>
</dbReference>
<name>A0A6L5YPP1_9FIRM</name>
<dbReference type="PANTHER" id="PTHR45625">
    <property type="entry name" value="PEPTIDYL-PROLYL CIS-TRANS ISOMERASE-RELATED"/>
    <property type="match status" value="1"/>
</dbReference>
<dbReference type="SUPFAM" id="SSF50891">
    <property type="entry name" value="Cyclophilin-like"/>
    <property type="match status" value="1"/>
</dbReference>
<dbReference type="PROSITE" id="PS50072">
    <property type="entry name" value="CSA_PPIASE_2"/>
    <property type="match status" value="1"/>
</dbReference>
<dbReference type="InterPro" id="IPR044666">
    <property type="entry name" value="Cyclophilin_A-like"/>
</dbReference>
<comment type="function">
    <text evidence="1 5">PPIases accelerate the folding of proteins. It catalyzes the cis-trans isomerization of proline imidic peptide bonds in oligopeptides.</text>
</comment>
<sequence length="173" mass="18929">MAQNPVVTFEMENGDIMKAELYPEIAPNTVNNFISLINHGFYDGLIFHRCIKGFMIQGGDPEGTGMGGPGYGIKGEFAQNGVKNDLKHTAGVLSMARSMMPNSAGSQFFIMHKDAPHLDGAYAAFGKIIEGQENVDKIAETATDYSDRPLEDQVMKKVTVETFGVEYPEPETM</sequence>
<protein>
    <recommendedName>
        <fullName evidence="5">Peptidyl-prolyl cis-trans isomerase</fullName>
        <shortName evidence="5">PPIase</shortName>
        <ecNumber evidence="5">5.2.1.8</ecNumber>
    </recommendedName>
</protein>
<evidence type="ECO:0000256" key="2">
    <source>
        <dbReference type="ARBA" id="ARBA00007365"/>
    </source>
</evidence>
<keyword evidence="8" id="KW-1185">Reference proteome</keyword>
<comment type="caution">
    <text evidence="7">The sequence shown here is derived from an EMBL/GenBank/DDBJ whole genome shotgun (WGS) entry which is preliminary data.</text>
</comment>
<comment type="similarity">
    <text evidence="2 5">Belongs to the cyclophilin-type PPIase family.</text>
</comment>
<comment type="catalytic activity">
    <reaction evidence="5">
        <text>[protein]-peptidylproline (omega=180) = [protein]-peptidylproline (omega=0)</text>
        <dbReference type="Rhea" id="RHEA:16237"/>
        <dbReference type="Rhea" id="RHEA-COMP:10747"/>
        <dbReference type="Rhea" id="RHEA-COMP:10748"/>
        <dbReference type="ChEBI" id="CHEBI:83833"/>
        <dbReference type="ChEBI" id="CHEBI:83834"/>
        <dbReference type="EC" id="5.2.1.8"/>
    </reaction>
</comment>
<accession>A0A6L5YPP1</accession>
<dbReference type="InterPro" id="IPR002130">
    <property type="entry name" value="Cyclophilin-type_PPIase_dom"/>
</dbReference>
<evidence type="ECO:0000259" key="6">
    <source>
        <dbReference type="PROSITE" id="PS50072"/>
    </source>
</evidence>
<keyword evidence="3 5" id="KW-0697">Rotamase</keyword>
<dbReference type="PIRSF" id="PIRSF001467">
    <property type="entry name" value="Peptidylpro_ismrse"/>
    <property type="match status" value="1"/>
</dbReference>
<dbReference type="EC" id="5.2.1.8" evidence="5"/>
<reference evidence="7 8" key="1">
    <citation type="submission" date="2019-08" db="EMBL/GenBank/DDBJ databases">
        <title>In-depth cultivation of the pig gut microbiome towards novel bacterial diversity and tailored functional studies.</title>
        <authorList>
            <person name="Wylensek D."/>
            <person name="Hitch T.C.A."/>
            <person name="Clavel T."/>
        </authorList>
    </citation>
    <scope>NUCLEOTIDE SEQUENCE [LARGE SCALE GENOMIC DNA]</scope>
    <source>
        <strain evidence="7 8">MUC/MUC-530-WT-4D</strain>
    </source>
</reference>
<evidence type="ECO:0000313" key="7">
    <source>
        <dbReference type="EMBL" id="MST74102.1"/>
    </source>
</evidence>
<dbReference type="Proteomes" id="UP000474024">
    <property type="component" value="Unassembled WGS sequence"/>
</dbReference>
<dbReference type="PANTHER" id="PTHR45625:SF4">
    <property type="entry name" value="PEPTIDYLPROLYL ISOMERASE DOMAIN AND WD REPEAT-CONTAINING PROTEIN 1"/>
    <property type="match status" value="1"/>
</dbReference>
<dbReference type="InterPro" id="IPR029000">
    <property type="entry name" value="Cyclophilin-like_dom_sf"/>
</dbReference>
<proteinExistence type="inferred from homology"/>